<dbReference type="InterPro" id="IPR032675">
    <property type="entry name" value="LRR_dom_sf"/>
</dbReference>
<dbReference type="InterPro" id="IPR001611">
    <property type="entry name" value="Leu-rich_rpt"/>
</dbReference>
<evidence type="ECO:0000313" key="4">
    <source>
        <dbReference type="EMBL" id="GAA5530105.1"/>
    </source>
</evidence>
<keyword evidence="5" id="KW-1185">Reference proteome</keyword>
<dbReference type="SMART" id="SM00368">
    <property type="entry name" value="LRR_RI"/>
    <property type="match status" value="9"/>
</dbReference>
<dbReference type="Proteomes" id="UP001428290">
    <property type="component" value="Unassembled WGS sequence"/>
</dbReference>
<evidence type="ECO:0000256" key="1">
    <source>
        <dbReference type="ARBA" id="ARBA00022468"/>
    </source>
</evidence>
<keyword evidence="1" id="KW-0343">GTPase activation</keyword>
<keyword evidence="3" id="KW-0677">Repeat</keyword>
<comment type="caution">
    <text evidence="4">The sequence shown here is derived from an EMBL/GenBank/DDBJ whole genome shotgun (WGS) entry which is preliminary data.</text>
</comment>
<dbReference type="PANTHER" id="PTHR24113">
    <property type="entry name" value="RAN GTPASE-ACTIVATING PROTEIN 1"/>
    <property type="match status" value="1"/>
</dbReference>
<organism evidence="4 5">
    <name type="scientific">Herpetosiphon gulosus</name>
    <dbReference type="NCBI Taxonomy" id="1973496"/>
    <lineage>
        <taxon>Bacteria</taxon>
        <taxon>Bacillati</taxon>
        <taxon>Chloroflexota</taxon>
        <taxon>Chloroflexia</taxon>
        <taxon>Herpetosiphonales</taxon>
        <taxon>Herpetosiphonaceae</taxon>
        <taxon>Herpetosiphon</taxon>
    </lineage>
</organism>
<sequence length="387" mass="42165">MSEPMLCPIQQPLQRLDSQAVLQPLLDYLSNNQPVTSATTFPRGTVLPDGRLDLCKQQLGIEGCQLVAQALAQNTTINSLLLGTNGIGNAGAKAVAELIEQTPELKIVYLGCNAIEASGVEALSQSLRNNRHVHGLWLKRNPLGLAGAQAIANLLEHNQHLRTLDLVNTDLGMDGFGLIMQALIRTNRSLERIYLSGNQLEPEAAELLVELLRHNPKLSELYLSVNQLGNRGAQTLAEGLAANQTLRVLELSSNGIGLEGGATLLEVAFAHPRLEQFKLGYAPSTKVLGAQANQLGDRGAQLISQLLPSNTSMRQLNLTRNGISKVGQTSLAQGLEYNYRLVDLAINHLQEPLISHYLERNRQQSGQSIQQHADIARIKSVYRTTIK</sequence>
<name>A0ABP9X3X4_9CHLR</name>
<dbReference type="SUPFAM" id="SSF52047">
    <property type="entry name" value="RNI-like"/>
    <property type="match status" value="1"/>
</dbReference>
<dbReference type="Gene3D" id="3.80.10.10">
    <property type="entry name" value="Ribonuclease Inhibitor"/>
    <property type="match status" value="3"/>
</dbReference>
<dbReference type="Pfam" id="PF13516">
    <property type="entry name" value="LRR_6"/>
    <property type="match status" value="7"/>
</dbReference>
<gene>
    <name evidence="4" type="ORF">Hgul01_03923</name>
</gene>
<protein>
    <submittedName>
        <fullName evidence="4">Uncharacterized protein</fullName>
    </submittedName>
</protein>
<evidence type="ECO:0000256" key="2">
    <source>
        <dbReference type="ARBA" id="ARBA00022614"/>
    </source>
</evidence>
<proteinExistence type="predicted"/>
<dbReference type="InterPro" id="IPR027038">
    <property type="entry name" value="RanGap"/>
</dbReference>
<dbReference type="RefSeq" id="WP_345723698.1">
    <property type="nucleotide sequence ID" value="NZ_BAABRU010000015.1"/>
</dbReference>
<evidence type="ECO:0000256" key="3">
    <source>
        <dbReference type="ARBA" id="ARBA00022737"/>
    </source>
</evidence>
<evidence type="ECO:0000313" key="5">
    <source>
        <dbReference type="Proteomes" id="UP001428290"/>
    </source>
</evidence>
<keyword evidence="2" id="KW-0433">Leucine-rich repeat</keyword>
<dbReference type="PANTHER" id="PTHR24113:SF12">
    <property type="entry name" value="RAN GTPASE-ACTIVATING PROTEIN 1"/>
    <property type="match status" value="1"/>
</dbReference>
<reference evidence="4 5" key="1">
    <citation type="submission" date="2024-02" db="EMBL/GenBank/DDBJ databases">
        <title>Herpetosiphon gulosus NBRC 112829.</title>
        <authorList>
            <person name="Ichikawa N."/>
            <person name="Katano-Makiyama Y."/>
            <person name="Hidaka K."/>
        </authorList>
    </citation>
    <scope>NUCLEOTIDE SEQUENCE [LARGE SCALE GENOMIC DNA]</scope>
    <source>
        <strain evidence="4 5">NBRC 112829</strain>
    </source>
</reference>
<dbReference type="EMBL" id="BAABRU010000015">
    <property type="protein sequence ID" value="GAA5530105.1"/>
    <property type="molecule type" value="Genomic_DNA"/>
</dbReference>
<accession>A0ABP9X3X4</accession>